<keyword evidence="3" id="KW-1185">Reference proteome</keyword>
<dbReference type="EMBL" id="JAQQAF010000006">
    <property type="protein sequence ID" value="KAJ8479492.1"/>
    <property type="molecule type" value="Genomic_DNA"/>
</dbReference>
<protein>
    <submittedName>
        <fullName evidence="2">Uncharacterized protein</fullName>
    </submittedName>
</protein>
<organism evidence="2 3">
    <name type="scientific">Ensete ventricosum</name>
    <name type="common">Abyssinian banana</name>
    <name type="synonym">Musa ensete</name>
    <dbReference type="NCBI Taxonomy" id="4639"/>
    <lineage>
        <taxon>Eukaryota</taxon>
        <taxon>Viridiplantae</taxon>
        <taxon>Streptophyta</taxon>
        <taxon>Embryophyta</taxon>
        <taxon>Tracheophyta</taxon>
        <taxon>Spermatophyta</taxon>
        <taxon>Magnoliopsida</taxon>
        <taxon>Liliopsida</taxon>
        <taxon>Zingiberales</taxon>
        <taxon>Musaceae</taxon>
        <taxon>Ensete</taxon>
    </lineage>
</organism>
<keyword evidence="1" id="KW-1133">Transmembrane helix</keyword>
<dbReference type="AlphaFoldDB" id="A0AAV8QSF9"/>
<feature type="transmembrane region" description="Helical" evidence="1">
    <location>
        <begin position="41"/>
        <end position="60"/>
    </location>
</feature>
<sequence length="74" mass="8327">MRSPWIQCVRRLVACPYSPQSCLPLLVDACVDGARGGEKKAWLHVMLSVPHIVLFVYGYGRRALRLCQTGELIQ</sequence>
<gene>
    <name evidence="2" type="ORF">OPV22_023219</name>
</gene>
<evidence type="ECO:0000313" key="2">
    <source>
        <dbReference type="EMBL" id="KAJ8479492.1"/>
    </source>
</evidence>
<keyword evidence="1" id="KW-0472">Membrane</keyword>
<proteinExistence type="predicted"/>
<evidence type="ECO:0000313" key="3">
    <source>
        <dbReference type="Proteomes" id="UP001222027"/>
    </source>
</evidence>
<keyword evidence="1" id="KW-0812">Transmembrane</keyword>
<dbReference type="Proteomes" id="UP001222027">
    <property type="component" value="Unassembled WGS sequence"/>
</dbReference>
<accession>A0AAV8QSF9</accession>
<evidence type="ECO:0000256" key="1">
    <source>
        <dbReference type="SAM" id="Phobius"/>
    </source>
</evidence>
<comment type="caution">
    <text evidence="2">The sequence shown here is derived from an EMBL/GenBank/DDBJ whole genome shotgun (WGS) entry which is preliminary data.</text>
</comment>
<reference evidence="2 3" key="1">
    <citation type="submission" date="2022-12" db="EMBL/GenBank/DDBJ databases">
        <title>Chromosome-scale assembly of the Ensete ventricosum genome.</title>
        <authorList>
            <person name="Dussert Y."/>
            <person name="Stocks J."/>
            <person name="Wendawek A."/>
            <person name="Woldeyes F."/>
            <person name="Nichols R.A."/>
            <person name="Borrell J.S."/>
        </authorList>
    </citation>
    <scope>NUCLEOTIDE SEQUENCE [LARGE SCALE GENOMIC DNA]</scope>
    <source>
        <strain evidence="3">cv. Maze</strain>
        <tissue evidence="2">Seeds</tissue>
    </source>
</reference>
<name>A0AAV8QSF9_ENSVE</name>